<dbReference type="InterPro" id="IPR038769">
    <property type="entry name" value="MTC4"/>
</dbReference>
<evidence type="ECO:0000313" key="3">
    <source>
        <dbReference type="EMBL" id="SCV04356.1"/>
    </source>
</evidence>
<name>A0A1G4KIW3_9SACH</name>
<feature type="region of interest" description="Disordered" evidence="1">
    <location>
        <begin position="312"/>
        <end position="345"/>
    </location>
</feature>
<feature type="compositionally biased region" description="Polar residues" evidence="1">
    <location>
        <begin position="331"/>
        <end position="345"/>
    </location>
</feature>
<organism evidence="3 4">
    <name type="scientific">Lachancea meyersii CBS 8951</name>
    <dbReference type="NCBI Taxonomy" id="1266667"/>
    <lineage>
        <taxon>Eukaryota</taxon>
        <taxon>Fungi</taxon>
        <taxon>Dikarya</taxon>
        <taxon>Ascomycota</taxon>
        <taxon>Saccharomycotina</taxon>
        <taxon>Saccharomycetes</taxon>
        <taxon>Saccharomycetales</taxon>
        <taxon>Saccharomycetaceae</taxon>
        <taxon>Lachancea</taxon>
    </lineage>
</organism>
<keyword evidence="2" id="KW-0472">Membrane</keyword>
<feature type="compositionally biased region" description="Polar residues" evidence="1">
    <location>
        <begin position="218"/>
        <end position="238"/>
    </location>
</feature>
<reference evidence="4" key="1">
    <citation type="submission" date="2016-03" db="EMBL/GenBank/DDBJ databases">
        <authorList>
            <person name="Devillers Hugo."/>
        </authorList>
    </citation>
    <scope>NUCLEOTIDE SEQUENCE [LARGE SCALE GENOMIC DNA]</scope>
</reference>
<feature type="region of interest" description="Disordered" evidence="1">
    <location>
        <begin position="203"/>
        <end position="239"/>
    </location>
</feature>
<accession>A0A1G4KIW3</accession>
<dbReference type="OrthoDB" id="4064064at2759"/>
<protein>
    <submittedName>
        <fullName evidence="3">LAME_0H17788g1_1</fullName>
    </submittedName>
</protein>
<dbReference type="EMBL" id="LT598480">
    <property type="protein sequence ID" value="SCV04356.1"/>
    <property type="molecule type" value="Genomic_DNA"/>
</dbReference>
<keyword evidence="2" id="KW-0812">Transmembrane</keyword>
<evidence type="ECO:0000256" key="1">
    <source>
        <dbReference type="SAM" id="MobiDB-lite"/>
    </source>
</evidence>
<evidence type="ECO:0000313" key="4">
    <source>
        <dbReference type="Proteomes" id="UP000191144"/>
    </source>
</evidence>
<keyword evidence="4" id="KW-1185">Reference proteome</keyword>
<dbReference type="Proteomes" id="UP000191144">
    <property type="component" value="Chromosome H"/>
</dbReference>
<feature type="transmembrane region" description="Helical" evidence="2">
    <location>
        <begin position="497"/>
        <end position="520"/>
    </location>
</feature>
<gene>
    <name evidence="3" type="ORF">LAME_0H17788G</name>
</gene>
<dbReference type="PANTHER" id="PTHR38426:SF1">
    <property type="entry name" value="MAINTENANCE OF TELOMERE CAPPING PROTEIN 4"/>
    <property type="match status" value="1"/>
</dbReference>
<proteinExistence type="predicted"/>
<evidence type="ECO:0000256" key="2">
    <source>
        <dbReference type="SAM" id="Phobius"/>
    </source>
</evidence>
<dbReference type="PANTHER" id="PTHR38426">
    <property type="entry name" value="MAINTENANCE OF TELOMERE CAPPING PROTEIN 4"/>
    <property type="match status" value="1"/>
</dbReference>
<sequence length="539" mass="61847">MEGLDDVSDHYDSSHFSSERLVETAKFLADAKSSLLEDLNVENIALSKAGNGADSEPYNPLQSISKGSRVRADRVRSYIHFFYHLMEEEVESGKDNLNGNGNGNGNGTSYKGVEGVYNPLQVIRNRKAKKKLHHQLRNEVTFLKPPILAIRDFSSVPDRDFPWFVDVSERSRDLSWRMSNWEHLRRADGKRWFPRDHIWRSRSTTATSRSSPGHFYKSNRSSEAHSTQLAPTAISTRPGSGWELPSISVESVDPIGTGQITRPWEKALGKNKLLSRPVFHSKSNSQQHILEDPGLSARKYASHEQLSYITPTGTSFHHRNASDVQIRSIKRPSNTETPSSSGDSNRASYEFLELQGPFKHAVQKNTISEFQCNELKYLVCTWNIMQHRQETLNILQTRKARRDAAIKIENPTEFCQPAEIAVGEYRNELVQALKKCDIWKSRLLNDYAIRVESLISSSDRVLSDINTTLTLRLKQLQEKMDRFGNLKRMNKEPMRIFLYRVLEVIIVLLFWMIWFCFTVLKSVKIVILTLYKIASWAAW</sequence>
<dbReference type="AlphaFoldDB" id="A0A1G4KIW3"/>
<keyword evidence="2" id="KW-1133">Transmembrane helix</keyword>